<dbReference type="InterPro" id="IPR014922">
    <property type="entry name" value="YdhG-like"/>
</dbReference>
<evidence type="ECO:0000313" key="2">
    <source>
        <dbReference type="EMBL" id="SDQ84278.1"/>
    </source>
</evidence>
<gene>
    <name evidence="2" type="ORF">SAMN04489742_2784</name>
</gene>
<keyword evidence="3" id="KW-1185">Reference proteome</keyword>
<proteinExistence type="predicted"/>
<sequence>MADTIDEYIGALDEGLKEAAAKARRVIDAGLPEAESRMWHGHPVWFLDGEPVALLKAYSKYVTFGLWKGQQIKDPSGKLEAGSRRMASVKLASEQYVDEQLFADWLRQARELEQES</sequence>
<dbReference type="AlphaFoldDB" id="A0A1H1E701"/>
<reference evidence="2 3" key="1">
    <citation type="submission" date="2016-10" db="EMBL/GenBank/DDBJ databases">
        <authorList>
            <person name="de Groot N.N."/>
        </authorList>
    </citation>
    <scope>NUCLEOTIDE SEQUENCE [LARGE SCALE GENOMIC DNA]</scope>
    <source>
        <strain evidence="2 3">DSM 20117</strain>
    </source>
</reference>
<evidence type="ECO:0000259" key="1">
    <source>
        <dbReference type="Pfam" id="PF08818"/>
    </source>
</evidence>
<dbReference type="Proteomes" id="UP000181917">
    <property type="component" value="Unassembled WGS sequence"/>
</dbReference>
<dbReference type="Gene3D" id="3.90.1150.200">
    <property type="match status" value="1"/>
</dbReference>
<dbReference type="RefSeq" id="WP_074700961.1">
    <property type="nucleotide sequence ID" value="NZ_CP018863.1"/>
</dbReference>
<evidence type="ECO:0000313" key="3">
    <source>
        <dbReference type="Proteomes" id="UP000181917"/>
    </source>
</evidence>
<feature type="domain" description="YdhG-like" evidence="1">
    <location>
        <begin position="17"/>
        <end position="109"/>
    </location>
</feature>
<name>A0A1H1E701_9MICC</name>
<protein>
    <recommendedName>
        <fullName evidence="1">YdhG-like domain-containing protein</fullName>
    </recommendedName>
</protein>
<organism evidence="2 3">
    <name type="scientific">Crystallibacter crystallopoietes</name>
    <dbReference type="NCBI Taxonomy" id="37928"/>
    <lineage>
        <taxon>Bacteria</taxon>
        <taxon>Bacillati</taxon>
        <taxon>Actinomycetota</taxon>
        <taxon>Actinomycetes</taxon>
        <taxon>Micrococcales</taxon>
        <taxon>Micrococcaceae</taxon>
        <taxon>Crystallibacter</taxon>
    </lineage>
</organism>
<accession>A0A1H1E701</accession>
<dbReference type="KEGG" id="acry:AC20117_03535"/>
<dbReference type="Pfam" id="PF08818">
    <property type="entry name" value="DUF1801"/>
    <property type="match status" value="1"/>
</dbReference>
<dbReference type="SUPFAM" id="SSF159888">
    <property type="entry name" value="YdhG-like"/>
    <property type="match status" value="1"/>
</dbReference>
<dbReference type="OrthoDB" id="192368at2"/>
<dbReference type="EMBL" id="FNKH01000002">
    <property type="protein sequence ID" value="SDQ84278.1"/>
    <property type="molecule type" value="Genomic_DNA"/>
</dbReference>